<keyword evidence="3 5" id="KW-0347">Helicase</keyword>
<dbReference type="InterPro" id="IPR027417">
    <property type="entry name" value="P-loop_NTPase"/>
</dbReference>
<dbReference type="PROSITE" id="PS51198">
    <property type="entry name" value="UVRD_HELICASE_ATP_BIND"/>
    <property type="match status" value="1"/>
</dbReference>
<dbReference type="Pfam" id="PF13245">
    <property type="entry name" value="AAA_19"/>
    <property type="match status" value="1"/>
</dbReference>
<comment type="caution">
    <text evidence="8">The sequence shown here is derived from an EMBL/GenBank/DDBJ whole genome shotgun (WGS) entry which is preliminary data.</text>
</comment>
<keyword evidence="1 5" id="KW-0547">Nucleotide-binding</keyword>
<evidence type="ECO:0000256" key="5">
    <source>
        <dbReference type="PROSITE-ProRule" id="PRU00560"/>
    </source>
</evidence>
<feature type="compositionally biased region" description="Basic and acidic residues" evidence="6">
    <location>
        <begin position="1"/>
        <end position="17"/>
    </location>
</feature>
<protein>
    <recommendedName>
        <fullName evidence="7">UvrD-like helicase ATP-binding domain-containing protein</fullName>
    </recommendedName>
</protein>
<proteinExistence type="predicted"/>
<keyword evidence="2 5" id="KW-0378">Hydrolase</keyword>
<dbReference type="GO" id="GO:0005524">
    <property type="term" value="F:ATP binding"/>
    <property type="evidence" value="ECO:0007669"/>
    <property type="project" value="UniProtKB-UniRule"/>
</dbReference>
<dbReference type="AlphaFoldDB" id="A0A7W7BSG0"/>
<dbReference type="Gene3D" id="3.40.50.300">
    <property type="entry name" value="P-loop containing nucleotide triphosphate hydrolases"/>
    <property type="match status" value="2"/>
</dbReference>
<dbReference type="PANTHER" id="PTHR11070">
    <property type="entry name" value="UVRD / RECB / PCRA DNA HELICASE FAMILY MEMBER"/>
    <property type="match status" value="1"/>
</dbReference>
<feature type="domain" description="UvrD-like helicase ATP-binding" evidence="7">
    <location>
        <begin position="216"/>
        <end position="487"/>
    </location>
</feature>
<feature type="region of interest" description="Disordered" evidence="6">
    <location>
        <begin position="1"/>
        <end position="38"/>
    </location>
</feature>
<evidence type="ECO:0000256" key="1">
    <source>
        <dbReference type="ARBA" id="ARBA00022741"/>
    </source>
</evidence>
<feature type="binding site" evidence="5">
    <location>
        <begin position="237"/>
        <end position="244"/>
    </location>
    <ligand>
        <name>ATP</name>
        <dbReference type="ChEBI" id="CHEBI:30616"/>
    </ligand>
</feature>
<dbReference type="EMBL" id="JACHMD010000001">
    <property type="protein sequence ID" value="MBB4667993.1"/>
    <property type="molecule type" value="Genomic_DNA"/>
</dbReference>
<dbReference type="SUPFAM" id="SSF52540">
    <property type="entry name" value="P-loop containing nucleoside triphosphate hydrolases"/>
    <property type="match status" value="1"/>
</dbReference>
<evidence type="ECO:0000259" key="7">
    <source>
        <dbReference type="PROSITE" id="PS51198"/>
    </source>
</evidence>
<reference evidence="8 9" key="1">
    <citation type="submission" date="2020-08" db="EMBL/GenBank/DDBJ databases">
        <title>Sequencing the genomes of 1000 actinobacteria strains.</title>
        <authorList>
            <person name="Klenk H.-P."/>
        </authorList>
    </citation>
    <scope>NUCLEOTIDE SEQUENCE [LARGE SCALE GENOMIC DNA]</scope>
    <source>
        <strain evidence="8 9">DSM 24947</strain>
    </source>
</reference>
<dbReference type="GO" id="GO:0016787">
    <property type="term" value="F:hydrolase activity"/>
    <property type="evidence" value="ECO:0007669"/>
    <property type="project" value="UniProtKB-UniRule"/>
</dbReference>
<sequence>MVADEMAKEKRYNEELSKNAARHQRLRSAQTQNTWTTSTSTDVAMAGELVGRVALGSPDASLDGARDFYIGTAYLDGGDFKVFSWTAKVACTYYRKAAEHHELCENVVGVRVLAHQGGRIVDYQDETFGPEQVAELFPERRLQIPRAPFAKGRARGVGASTPDIDHSAKIVEVAPGPESARVSRGLVPGPVLRAPDLLRRQLAAPKTAAMSAVLATLQSDQYEAITRPARENQILQGHPGTGKTIVAAHRAAYLLSKDVAPISGKVLVLGPTVEYVKHVQGALRALIADDSQYEVKPIPTLLEELAGLPRSDMPTESFVLQDVDQSLARLIDAAYSRARAGLDDVGEKATASDVYAELRWFLEDPPANGLEAEWVRYLRELPTTFERLQASRITSYRGLMAYIGVRTTRVENPGHVIVDEAQDIHPIEWEVLGWLGNRGGWTILGDMNQRRTDHTFGSWKEVANLLAIEDSDGQAPVEILARGYRSTAQILRFANQLLPARDRHLYSLQQDGEEPTVTRAVSLRELPELTLSRATKLLARVGAGTVAIITVEPLAVQAALVRRGWQADFGDASTWRSGGQTLTLFPPERARGLEFDGVVVVEPAAFPENVGRQGVLYTALTRANRLLTVVHSRPLPRGLRVRA</sequence>
<dbReference type="GO" id="GO:0005829">
    <property type="term" value="C:cytosol"/>
    <property type="evidence" value="ECO:0007669"/>
    <property type="project" value="TreeGrafter"/>
</dbReference>
<keyword evidence="9" id="KW-1185">Reference proteome</keyword>
<dbReference type="RefSeq" id="WP_184219293.1">
    <property type="nucleotide sequence ID" value="NZ_JACHMD010000001.1"/>
</dbReference>
<dbReference type="Proteomes" id="UP000573729">
    <property type="component" value="Unassembled WGS sequence"/>
</dbReference>
<dbReference type="InterPro" id="IPR000212">
    <property type="entry name" value="DNA_helicase_UvrD/REP"/>
</dbReference>
<evidence type="ECO:0000313" key="8">
    <source>
        <dbReference type="EMBL" id="MBB4667993.1"/>
    </source>
</evidence>
<name>A0A7W7BSG0_9MICO</name>
<evidence type="ECO:0000256" key="2">
    <source>
        <dbReference type="ARBA" id="ARBA00022801"/>
    </source>
</evidence>
<gene>
    <name evidence="8" type="ORF">BKA24_002702</name>
</gene>
<evidence type="ECO:0000256" key="6">
    <source>
        <dbReference type="SAM" id="MobiDB-lite"/>
    </source>
</evidence>
<dbReference type="GO" id="GO:0043138">
    <property type="term" value="F:3'-5' DNA helicase activity"/>
    <property type="evidence" value="ECO:0007669"/>
    <property type="project" value="TreeGrafter"/>
</dbReference>
<accession>A0A7W7BSG0</accession>
<organism evidence="8 9">
    <name type="scientific">Microbacterium marinum</name>
    <dbReference type="NCBI Taxonomy" id="421115"/>
    <lineage>
        <taxon>Bacteria</taxon>
        <taxon>Bacillati</taxon>
        <taxon>Actinomycetota</taxon>
        <taxon>Actinomycetes</taxon>
        <taxon>Micrococcales</taxon>
        <taxon>Microbacteriaceae</taxon>
        <taxon>Microbacterium</taxon>
    </lineage>
</organism>
<dbReference type="PANTHER" id="PTHR11070:SF2">
    <property type="entry name" value="ATP-DEPENDENT DNA HELICASE SRS2"/>
    <property type="match status" value="1"/>
</dbReference>
<dbReference type="InterPro" id="IPR014016">
    <property type="entry name" value="UvrD-like_ATP-bd"/>
</dbReference>
<evidence type="ECO:0000313" key="9">
    <source>
        <dbReference type="Proteomes" id="UP000573729"/>
    </source>
</evidence>
<keyword evidence="4 5" id="KW-0067">ATP-binding</keyword>
<evidence type="ECO:0000256" key="3">
    <source>
        <dbReference type="ARBA" id="ARBA00022806"/>
    </source>
</evidence>
<dbReference type="GO" id="GO:0003677">
    <property type="term" value="F:DNA binding"/>
    <property type="evidence" value="ECO:0007669"/>
    <property type="project" value="InterPro"/>
</dbReference>
<evidence type="ECO:0000256" key="4">
    <source>
        <dbReference type="ARBA" id="ARBA00022840"/>
    </source>
</evidence>
<dbReference type="GO" id="GO:0000725">
    <property type="term" value="P:recombinational repair"/>
    <property type="evidence" value="ECO:0007669"/>
    <property type="project" value="TreeGrafter"/>
</dbReference>